<dbReference type="InterPro" id="IPR029174">
    <property type="entry name" value="DUF4637"/>
</dbReference>
<gene>
    <name evidence="3" type="ORF">XELAEV_18027892mg</name>
</gene>
<dbReference type="Pfam" id="PF15470">
    <property type="entry name" value="DUF4637"/>
    <property type="match status" value="1"/>
</dbReference>
<dbReference type="OMA" id="CEILLCR"/>
<organism evidence="3 4">
    <name type="scientific">Xenopus laevis</name>
    <name type="common">African clawed frog</name>
    <dbReference type="NCBI Taxonomy" id="8355"/>
    <lineage>
        <taxon>Eukaryota</taxon>
        <taxon>Metazoa</taxon>
        <taxon>Chordata</taxon>
        <taxon>Craniata</taxon>
        <taxon>Vertebrata</taxon>
        <taxon>Euteleostomi</taxon>
        <taxon>Amphibia</taxon>
        <taxon>Batrachia</taxon>
        <taxon>Anura</taxon>
        <taxon>Pipoidea</taxon>
        <taxon>Pipidae</taxon>
        <taxon>Xenopodinae</taxon>
        <taxon>Xenopus</taxon>
        <taxon>Xenopus</taxon>
    </lineage>
</organism>
<sequence>MSRQDEKMPERDMGPDRSARKKRERPLKKKIHSLTLLCGSWKTHKTRPQTHEEKRKPVRWTGIKEQKVMQLDLHCGQMQRPKRMCPKCEIITCRKCDTLHVDTLFVAHSLLDHYDS</sequence>
<evidence type="ECO:0000313" key="3">
    <source>
        <dbReference type="EMBL" id="OCT81079.1"/>
    </source>
</evidence>
<dbReference type="AlphaFoldDB" id="A0A974HK67"/>
<reference evidence="4" key="1">
    <citation type="journal article" date="2016" name="Nature">
        <title>Genome evolution in the allotetraploid frog Xenopus laevis.</title>
        <authorList>
            <person name="Session A.M."/>
            <person name="Uno Y."/>
            <person name="Kwon T."/>
            <person name="Chapman J.A."/>
            <person name="Toyoda A."/>
            <person name="Takahashi S."/>
            <person name="Fukui A."/>
            <person name="Hikosaka A."/>
            <person name="Suzuki A."/>
            <person name="Kondo M."/>
            <person name="van Heeringen S.J."/>
            <person name="Quigley I."/>
            <person name="Heinz S."/>
            <person name="Ogino H."/>
            <person name="Ochi H."/>
            <person name="Hellsten U."/>
            <person name="Lyons J.B."/>
            <person name="Simakov O."/>
            <person name="Putnam N."/>
            <person name="Stites J."/>
            <person name="Kuroki Y."/>
            <person name="Tanaka T."/>
            <person name="Michiue T."/>
            <person name="Watanabe M."/>
            <person name="Bogdanovic O."/>
            <person name="Lister R."/>
            <person name="Georgiou G."/>
            <person name="Paranjpe S.S."/>
            <person name="van Kruijsbergen I."/>
            <person name="Shu S."/>
            <person name="Carlson J."/>
            <person name="Kinoshita T."/>
            <person name="Ohta Y."/>
            <person name="Mawaribuchi S."/>
            <person name="Jenkins J."/>
            <person name="Grimwood J."/>
            <person name="Schmutz J."/>
            <person name="Mitros T."/>
            <person name="Mozaffari S.V."/>
            <person name="Suzuki Y."/>
            <person name="Haramoto Y."/>
            <person name="Yamamoto T.S."/>
            <person name="Takagi C."/>
            <person name="Heald R."/>
            <person name="Miller K."/>
            <person name="Haudenschild C."/>
            <person name="Kitzman J."/>
            <person name="Nakayama T."/>
            <person name="Izutsu Y."/>
            <person name="Robert J."/>
            <person name="Fortriede J."/>
            <person name="Burns K."/>
            <person name="Lotay V."/>
            <person name="Karimi K."/>
            <person name="Yasuoka Y."/>
            <person name="Dichmann D.S."/>
            <person name="Flajnik M.F."/>
            <person name="Houston D.W."/>
            <person name="Shendure J."/>
            <person name="DuPasquier L."/>
            <person name="Vize P.D."/>
            <person name="Zorn A.M."/>
            <person name="Ito M."/>
            <person name="Marcotte E.M."/>
            <person name="Wallingford J.B."/>
            <person name="Ito Y."/>
            <person name="Asashima M."/>
            <person name="Ueno N."/>
            <person name="Matsuda Y."/>
            <person name="Veenstra G.J."/>
            <person name="Fujiyama A."/>
            <person name="Harland R.M."/>
            <person name="Taira M."/>
            <person name="Rokhsar D.S."/>
        </authorList>
    </citation>
    <scope>NUCLEOTIDE SEQUENCE [LARGE SCALE GENOMIC DNA]</scope>
    <source>
        <strain evidence="4">J</strain>
    </source>
</reference>
<name>A0A974HK67_XENLA</name>
<evidence type="ECO:0000259" key="2">
    <source>
        <dbReference type="Pfam" id="PF15470"/>
    </source>
</evidence>
<feature type="domain" description="DUF4637" evidence="2">
    <location>
        <begin position="79"/>
        <end position="113"/>
    </location>
</feature>
<dbReference type="Proteomes" id="UP000694892">
    <property type="component" value="Chromosome 5L"/>
</dbReference>
<protein>
    <recommendedName>
        <fullName evidence="2">DUF4637 domain-containing protein</fullName>
    </recommendedName>
</protein>
<evidence type="ECO:0000313" key="4">
    <source>
        <dbReference type="Proteomes" id="UP000694892"/>
    </source>
</evidence>
<accession>A0A974HK67</accession>
<dbReference type="EMBL" id="CM004474">
    <property type="protein sequence ID" value="OCT81079.1"/>
    <property type="molecule type" value="Genomic_DNA"/>
</dbReference>
<proteinExistence type="predicted"/>
<feature type="region of interest" description="Disordered" evidence="1">
    <location>
        <begin position="1"/>
        <end position="26"/>
    </location>
</feature>
<feature type="compositionally biased region" description="Basic and acidic residues" evidence="1">
    <location>
        <begin position="1"/>
        <end position="18"/>
    </location>
</feature>
<evidence type="ECO:0000256" key="1">
    <source>
        <dbReference type="SAM" id="MobiDB-lite"/>
    </source>
</evidence>